<evidence type="ECO:0000256" key="8">
    <source>
        <dbReference type="SAM" id="Phobius"/>
    </source>
</evidence>
<dbReference type="GO" id="GO:0016020">
    <property type="term" value="C:membrane"/>
    <property type="evidence" value="ECO:0007669"/>
    <property type="project" value="InterPro"/>
</dbReference>
<name>A0A1L7X620_9HELO</name>
<dbReference type="PANTHER" id="PTHR31503:SF22">
    <property type="entry name" value="VACUOLAR CALCIUM ION TRANSPORTER"/>
    <property type="match status" value="1"/>
</dbReference>
<evidence type="ECO:0000256" key="1">
    <source>
        <dbReference type="ARBA" id="ARBA00004127"/>
    </source>
</evidence>
<dbReference type="EMBL" id="FJOG01000016">
    <property type="protein sequence ID" value="CZR60434.1"/>
    <property type="molecule type" value="Genomic_DNA"/>
</dbReference>
<protein>
    <recommendedName>
        <fullName evidence="9">Sodium/calcium exchanger membrane region domain-containing protein</fullName>
    </recommendedName>
</protein>
<keyword evidence="6 8" id="KW-0472">Membrane</keyword>
<keyword evidence="5" id="KW-0406">Ion transport</keyword>
<evidence type="ECO:0000256" key="2">
    <source>
        <dbReference type="ARBA" id="ARBA00022448"/>
    </source>
</evidence>
<dbReference type="InterPro" id="IPR004713">
    <property type="entry name" value="CaH_exchang"/>
</dbReference>
<feature type="compositionally biased region" description="Polar residues" evidence="7">
    <location>
        <begin position="1"/>
        <end position="16"/>
    </location>
</feature>
<feature type="transmembrane region" description="Helical" evidence="8">
    <location>
        <begin position="490"/>
        <end position="510"/>
    </location>
</feature>
<gene>
    <name evidence="10" type="ORF">PAC_10330</name>
</gene>
<dbReference type="AlphaFoldDB" id="A0A1L7X620"/>
<feature type="transmembrane region" description="Helical" evidence="8">
    <location>
        <begin position="293"/>
        <end position="311"/>
    </location>
</feature>
<keyword evidence="3 8" id="KW-0812">Transmembrane</keyword>
<dbReference type="STRING" id="576137.A0A1L7X620"/>
<comment type="subcellular location">
    <subcellularLocation>
        <location evidence="1">Endomembrane system</location>
        <topology evidence="1">Multi-pass membrane protein</topology>
    </subcellularLocation>
</comment>
<dbReference type="OrthoDB" id="1699231at2759"/>
<keyword evidence="4 8" id="KW-1133">Transmembrane helix</keyword>
<dbReference type="GO" id="GO:0006874">
    <property type="term" value="P:intracellular calcium ion homeostasis"/>
    <property type="evidence" value="ECO:0007669"/>
    <property type="project" value="TreeGrafter"/>
</dbReference>
<reference evidence="10 11" key="1">
    <citation type="submission" date="2016-03" db="EMBL/GenBank/DDBJ databases">
        <authorList>
            <person name="Ploux O."/>
        </authorList>
    </citation>
    <scope>NUCLEOTIDE SEQUENCE [LARGE SCALE GENOMIC DNA]</scope>
    <source>
        <strain evidence="10 11">UAMH 11012</strain>
    </source>
</reference>
<dbReference type="PANTHER" id="PTHR31503">
    <property type="entry name" value="VACUOLAR CALCIUM ION TRANSPORTER"/>
    <property type="match status" value="1"/>
</dbReference>
<keyword evidence="2" id="KW-0813">Transport</keyword>
<keyword evidence="11" id="KW-1185">Reference proteome</keyword>
<feature type="transmembrane region" description="Helical" evidence="8">
    <location>
        <begin position="208"/>
        <end position="230"/>
    </location>
</feature>
<feature type="transmembrane region" description="Helical" evidence="8">
    <location>
        <begin position="137"/>
        <end position="156"/>
    </location>
</feature>
<feature type="region of interest" description="Disordered" evidence="7">
    <location>
        <begin position="1"/>
        <end position="54"/>
    </location>
</feature>
<organism evidence="10 11">
    <name type="scientific">Phialocephala subalpina</name>
    <dbReference type="NCBI Taxonomy" id="576137"/>
    <lineage>
        <taxon>Eukaryota</taxon>
        <taxon>Fungi</taxon>
        <taxon>Dikarya</taxon>
        <taxon>Ascomycota</taxon>
        <taxon>Pezizomycotina</taxon>
        <taxon>Leotiomycetes</taxon>
        <taxon>Helotiales</taxon>
        <taxon>Mollisiaceae</taxon>
        <taxon>Phialocephala</taxon>
        <taxon>Phialocephala fortinii species complex</taxon>
    </lineage>
</organism>
<feature type="transmembrane region" description="Helical" evidence="8">
    <location>
        <begin position="517"/>
        <end position="535"/>
    </location>
</feature>
<feature type="transmembrane region" description="Helical" evidence="8">
    <location>
        <begin position="250"/>
        <end position="272"/>
    </location>
</feature>
<dbReference type="Proteomes" id="UP000184330">
    <property type="component" value="Unassembled WGS sequence"/>
</dbReference>
<dbReference type="InterPro" id="IPR004837">
    <property type="entry name" value="NaCa_Exmemb"/>
</dbReference>
<feature type="transmembrane region" description="Helical" evidence="8">
    <location>
        <begin position="364"/>
        <end position="385"/>
    </location>
</feature>
<evidence type="ECO:0000256" key="5">
    <source>
        <dbReference type="ARBA" id="ARBA00023065"/>
    </source>
</evidence>
<feature type="transmembrane region" description="Helical" evidence="8">
    <location>
        <begin position="426"/>
        <end position="452"/>
    </location>
</feature>
<evidence type="ECO:0000256" key="4">
    <source>
        <dbReference type="ARBA" id="ARBA00022989"/>
    </source>
</evidence>
<evidence type="ECO:0000256" key="6">
    <source>
        <dbReference type="ARBA" id="ARBA00023136"/>
    </source>
</evidence>
<evidence type="ECO:0000313" key="10">
    <source>
        <dbReference type="EMBL" id="CZR60434.1"/>
    </source>
</evidence>
<dbReference type="Pfam" id="PF01699">
    <property type="entry name" value="Na_Ca_ex"/>
    <property type="match status" value="1"/>
</dbReference>
<feature type="transmembrane region" description="Helical" evidence="8">
    <location>
        <begin position="323"/>
        <end position="343"/>
    </location>
</feature>
<dbReference type="GO" id="GO:0015369">
    <property type="term" value="F:calcium:proton antiporter activity"/>
    <property type="evidence" value="ECO:0007669"/>
    <property type="project" value="TreeGrafter"/>
</dbReference>
<evidence type="ECO:0000256" key="7">
    <source>
        <dbReference type="SAM" id="MobiDB-lite"/>
    </source>
</evidence>
<sequence length="537" mass="58934">MGDSYNPFSRNRTTPSPARASSWGPEAPGRSRTWASDNETPIGHNVTEPPRVQEGLFLPGDHEIVTTPAHATSSDQGDNASVQYFVSHRPPSQGGKARRRFVGKFFHRMAGLDELEADEENCEEQKSRWKKKVHKPFTVNNQLAAVIMVSWVRVLLLLTPVGFAVHYSHRGSTADFLVNFFAILPLTDMFGQALVEVKTWAGDPRLELVAYVLCGQIVRLLARTVLTSGFRNTNQTITSAVLLHSHQITVLKSTLLGGMLLRILLITSIAILTNDSRHRFQKKSLAVSLSKHLSIALTGLIIPTALSIITTPDNTNVLKQSRGVSVVLISLYGLYLYSEWRVYSLLGLMSLVDSKDDKKVGKGFIALSGGHVKFAMSLAGMIAAAPGRPAMRSRVKEPEPPEDELIDINAMNEKEDVGEKEPQPHFWLSISLLFIMGALLALHILFISDSLVGFTQETGTSEESLGTIMFMTPLMVLIGWAAGIPGVDLLFSPFEVTVLFPAVLVVQSSIEENDKGLSGALLFSTYLTIAIAAWFQK</sequence>
<evidence type="ECO:0000256" key="3">
    <source>
        <dbReference type="ARBA" id="ARBA00022692"/>
    </source>
</evidence>
<evidence type="ECO:0000259" key="9">
    <source>
        <dbReference type="Pfam" id="PF01699"/>
    </source>
</evidence>
<dbReference type="GO" id="GO:0012505">
    <property type="term" value="C:endomembrane system"/>
    <property type="evidence" value="ECO:0007669"/>
    <property type="project" value="UniProtKB-SubCell"/>
</dbReference>
<feature type="transmembrane region" description="Helical" evidence="8">
    <location>
        <begin position="464"/>
        <end position="484"/>
    </location>
</feature>
<evidence type="ECO:0000313" key="11">
    <source>
        <dbReference type="Proteomes" id="UP000184330"/>
    </source>
</evidence>
<accession>A0A1L7X620</accession>
<proteinExistence type="predicted"/>
<feature type="domain" description="Sodium/calcium exchanger membrane region" evidence="9">
    <location>
        <begin position="176"/>
        <end position="337"/>
    </location>
</feature>